<dbReference type="Gene3D" id="3.40.50.1110">
    <property type="entry name" value="SGNH hydrolase"/>
    <property type="match status" value="1"/>
</dbReference>
<dbReference type="InterPro" id="IPR036514">
    <property type="entry name" value="SGNH_hydro_sf"/>
</dbReference>
<dbReference type="AlphaFoldDB" id="S8AV66"/>
<dbReference type="PANTHER" id="PTHR43695">
    <property type="entry name" value="PUTATIVE (AFU_ORTHOLOGUE AFUA_2G17250)-RELATED"/>
    <property type="match status" value="1"/>
</dbReference>
<sequence>MPIMLLPLHTSHKAGRIRPSLRIAIPITMLILVWFFTQYCELPSFDEYADTAIDLHEGEEMPTPTLHLIGDSSMCRGGTNNGEKGVKYEGWGEFVKDYVTIPVIDHAVSGRSCRMYDREGRFDKVLARANRGDYVLIQFGRNEKGDLKKRDNGKTVCSGPEIDKTCDSVFEGHNVTVLTFGGYIANATQAFKERGVSVIIVAPTTNNPYSSSGTFWDAPTEWVRYSQLVAEHEAVTYVDHFAYGIDLMRRLGQEETQKLYPVRTDRSHTNPVGADMMARAFMRGLLCTESGLTQYVNETAAERISGKCT</sequence>
<comment type="caution">
    <text evidence="3">The sequence shown here is derived from an EMBL/GenBank/DDBJ whole genome shotgun (WGS) entry which is preliminary data.</text>
</comment>
<dbReference type="InterPro" id="IPR037459">
    <property type="entry name" value="RhgT-like"/>
</dbReference>
<evidence type="ECO:0008006" key="5">
    <source>
        <dbReference type="Google" id="ProtNLM"/>
    </source>
</evidence>
<dbReference type="EMBL" id="AQGS01000032">
    <property type="protein sequence ID" value="EPS44826.1"/>
    <property type="molecule type" value="Genomic_DNA"/>
</dbReference>
<dbReference type="GO" id="GO:0016788">
    <property type="term" value="F:hydrolase activity, acting on ester bonds"/>
    <property type="evidence" value="ECO:0007669"/>
    <property type="project" value="InterPro"/>
</dbReference>
<dbReference type="InterPro" id="IPR001087">
    <property type="entry name" value="GDSL"/>
</dbReference>
<dbReference type="eggNOG" id="ENOG502RY37">
    <property type="taxonomic scope" value="Eukaryota"/>
</dbReference>
<dbReference type="Proteomes" id="UP000015100">
    <property type="component" value="Unassembled WGS sequence"/>
</dbReference>
<evidence type="ECO:0000313" key="4">
    <source>
        <dbReference type="Proteomes" id="UP000015100"/>
    </source>
</evidence>
<evidence type="ECO:0000256" key="2">
    <source>
        <dbReference type="ARBA" id="ARBA00022801"/>
    </source>
</evidence>
<reference evidence="4" key="2">
    <citation type="submission" date="2013-04" db="EMBL/GenBank/DDBJ databases">
        <title>Genomic mechanisms accounting for the adaptation to parasitism in nematode-trapping fungi.</title>
        <authorList>
            <person name="Ahren D.G."/>
        </authorList>
    </citation>
    <scope>NUCLEOTIDE SEQUENCE [LARGE SCALE GENOMIC DNA]</scope>
    <source>
        <strain evidence="4">CBS 200.50</strain>
    </source>
</reference>
<organism evidence="3 4">
    <name type="scientific">Dactylellina haptotyla (strain CBS 200.50)</name>
    <name type="common">Nematode-trapping fungus</name>
    <name type="synonym">Monacrosporium haptotylum</name>
    <dbReference type="NCBI Taxonomy" id="1284197"/>
    <lineage>
        <taxon>Eukaryota</taxon>
        <taxon>Fungi</taxon>
        <taxon>Dikarya</taxon>
        <taxon>Ascomycota</taxon>
        <taxon>Pezizomycotina</taxon>
        <taxon>Orbiliomycetes</taxon>
        <taxon>Orbiliales</taxon>
        <taxon>Orbiliaceae</taxon>
        <taxon>Dactylellina</taxon>
    </lineage>
</organism>
<gene>
    <name evidence="3" type="ORF">H072_1149</name>
</gene>
<comment type="similarity">
    <text evidence="1">Belongs to the 'GDSL' lipolytic enzyme family.</text>
</comment>
<dbReference type="Pfam" id="PF00657">
    <property type="entry name" value="Lipase_GDSL"/>
    <property type="match status" value="1"/>
</dbReference>
<dbReference type="HOGENOM" id="CLU_065859_0_0_1"/>
<dbReference type="SUPFAM" id="SSF52266">
    <property type="entry name" value="SGNH hydrolase"/>
    <property type="match status" value="1"/>
</dbReference>
<protein>
    <recommendedName>
        <fullName evidence="5">SGNH hydrolase-type esterase domain-containing protein</fullName>
    </recommendedName>
</protein>
<reference evidence="3 4" key="1">
    <citation type="journal article" date="2013" name="PLoS Genet.">
        <title>Genomic mechanisms accounting for the adaptation to parasitism in nematode-trapping fungi.</title>
        <authorList>
            <person name="Meerupati T."/>
            <person name="Andersson K.M."/>
            <person name="Friman E."/>
            <person name="Kumar D."/>
            <person name="Tunlid A."/>
            <person name="Ahren D."/>
        </authorList>
    </citation>
    <scope>NUCLEOTIDE SEQUENCE [LARGE SCALE GENOMIC DNA]</scope>
    <source>
        <strain evidence="3 4">CBS 200.50</strain>
    </source>
</reference>
<keyword evidence="4" id="KW-1185">Reference proteome</keyword>
<dbReference type="OMA" id="GRSCRMY"/>
<evidence type="ECO:0000256" key="1">
    <source>
        <dbReference type="ARBA" id="ARBA00008668"/>
    </source>
</evidence>
<dbReference type="STRING" id="1284197.S8AV66"/>
<evidence type="ECO:0000313" key="3">
    <source>
        <dbReference type="EMBL" id="EPS44826.1"/>
    </source>
</evidence>
<proteinExistence type="inferred from homology"/>
<dbReference type="PANTHER" id="PTHR43695:SF1">
    <property type="entry name" value="RHAMNOGALACTURONAN ACETYLESTERASE"/>
    <property type="match status" value="1"/>
</dbReference>
<accession>S8AV66</accession>
<keyword evidence="2" id="KW-0378">Hydrolase</keyword>
<name>S8AV66_DACHA</name>
<dbReference type="OrthoDB" id="2141316at2759"/>